<feature type="transmembrane region" description="Helical" evidence="2">
    <location>
        <begin position="188"/>
        <end position="205"/>
    </location>
</feature>
<dbReference type="AlphaFoldDB" id="A0A182QEP6"/>
<proteinExistence type="predicted"/>
<organism evidence="3 4">
    <name type="scientific">Anopheles farauti</name>
    <dbReference type="NCBI Taxonomy" id="69004"/>
    <lineage>
        <taxon>Eukaryota</taxon>
        <taxon>Metazoa</taxon>
        <taxon>Ecdysozoa</taxon>
        <taxon>Arthropoda</taxon>
        <taxon>Hexapoda</taxon>
        <taxon>Insecta</taxon>
        <taxon>Pterygota</taxon>
        <taxon>Neoptera</taxon>
        <taxon>Endopterygota</taxon>
        <taxon>Diptera</taxon>
        <taxon>Nematocera</taxon>
        <taxon>Culicoidea</taxon>
        <taxon>Culicidae</taxon>
        <taxon>Anophelinae</taxon>
        <taxon>Anopheles</taxon>
    </lineage>
</organism>
<sequence length="528" mass="58931">MFLPPKRRTFVVMPKKGIVSKKKPIKMKKTADNCSIPSDDVNTCGRPLARDERCGGPSAVVYETNRCQPASSQHTCSNSDHDNRRHTSFEKGKHAKEQLSHLLEHRVGNMMKKSSTGSSNTNATSNRNGSSNNNNSALLSQKNDNKKLAKEIKSLVLWKSPLKTLKYASLEVLFLIKTNVNRLLHQRALLIGILTALCGMAVLVYTPGHHQRVIESFKNKGFFIVYWLGLGILSSVGLGTGLHTFLLYLGPHIASVTLAAYECGSLNFPEPPYPNEILCPDDNGNTNHIVPSLWSIMSKVRYEAFLWGAGTALGELPPYFMAKAARLSGNTTEELENLQELEKLQKRKEKGEKLNLFDKGKLMMEDIVERVGFFGILLCASIPNPLFDLAGITCGHFLVPFWKFFGATLIGKAVIKMHIQKIFVIISFNESLVDKFIDLLALIPVVGVRLQKPFKAFFEGQKQRLHRNTHKQSLKSSDGNLLASVFECFVFGMICYFIISIINTFAQSCCKRMRKQNNAEAGSSKKES</sequence>
<dbReference type="STRING" id="69004.A0A182QEP6"/>
<feature type="transmembrane region" description="Helical" evidence="2">
    <location>
        <begin position="225"/>
        <end position="249"/>
    </location>
</feature>
<feature type="transmembrane region" description="Helical" evidence="2">
    <location>
        <begin position="481"/>
        <end position="506"/>
    </location>
</feature>
<accession>A0A182QEP6</accession>
<name>A0A182QEP6_9DIPT</name>
<evidence type="ECO:0000256" key="1">
    <source>
        <dbReference type="SAM" id="MobiDB-lite"/>
    </source>
</evidence>
<evidence type="ECO:0000256" key="2">
    <source>
        <dbReference type="SAM" id="Phobius"/>
    </source>
</evidence>
<dbReference type="VEuPathDB" id="VectorBase:AFAF008627"/>
<keyword evidence="4" id="KW-1185">Reference proteome</keyword>
<dbReference type="Proteomes" id="UP000075886">
    <property type="component" value="Unassembled WGS sequence"/>
</dbReference>
<keyword evidence="2" id="KW-0472">Membrane</keyword>
<keyword evidence="2" id="KW-1133">Transmembrane helix</keyword>
<protein>
    <recommendedName>
        <fullName evidence="5">Vacuole membrane protein 1</fullName>
    </recommendedName>
</protein>
<evidence type="ECO:0000313" key="3">
    <source>
        <dbReference type="EnsemblMetazoa" id="AFAF008627-PA"/>
    </source>
</evidence>
<keyword evidence="2" id="KW-0812">Transmembrane</keyword>
<evidence type="ECO:0000313" key="4">
    <source>
        <dbReference type="Proteomes" id="UP000075886"/>
    </source>
</evidence>
<feature type="compositionally biased region" description="Basic and acidic residues" evidence="1">
    <location>
        <begin position="79"/>
        <end position="95"/>
    </location>
</feature>
<feature type="compositionally biased region" description="Polar residues" evidence="1">
    <location>
        <begin position="68"/>
        <end position="78"/>
    </location>
</feature>
<reference evidence="3" key="2">
    <citation type="submission" date="2020-05" db="UniProtKB">
        <authorList>
            <consortium name="EnsemblMetazoa"/>
        </authorList>
    </citation>
    <scope>IDENTIFICATION</scope>
    <source>
        <strain evidence="3">FAR1</strain>
    </source>
</reference>
<dbReference type="EnsemblMetazoa" id="AFAF008627-RA">
    <property type="protein sequence ID" value="AFAF008627-PA"/>
    <property type="gene ID" value="AFAF008627"/>
</dbReference>
<evidence type="ECO:0008006" key="5">
    <source>
        <dbReference type="Google" id="ProtNLM"/>
    </source>
</evidence>
<dbReference type="EMBL" id="AXCN02001879">
    <property type="status" value="NOT_ANNOTATED_CDS"/>
    <property type="molecule type" value="Genomic_DNA"/>
</dbReference>
<reference evidence="4" key="1">
    <citation type="submission" date="2014-01" db="EMBL/GenBank/DDBJ databases">
        <title>The Genome Sequence of Anopheles farauti FAR1 (V2).</title>
        <authorList>
            <consortium name="The Broad Institute Genomics Platform"/>
            <person name="Neafsey D.E."/>
            <person name="Besansky N."/>
            <person name="Howell P."/>
            <person name="Walton C."/>
            <person name="Young S.K."/>
            <person name="Zeng Q."/>
            <person name="Gargeya S."/>
            <person name="Fitzgerald M."/>
            <person name="Haas B."/>
            <person name="Abouelleil A."/>
            <person name="Allen A.W."/>
            <person name="Alvarado L."/>
            <person name="Arachchi H.M."/>
            <person name="Berlin A.M."/>
            <person name="Chapman S.B."/>
            <person name="Gainer-Dewar J."/>
            <person name="Goldberg J."/>
            <person name="Griggs A."/>
            <person name="Gujja S."/>
            <person name="Hansen M."/>
            <person name="Howarth C."/>
            <person name="Imamovic A."/>
            <person name="Ireland A."/>
            <person name="Larimer J."/>
            <person name="McCowan C."/>
            <person name="Murphy C."/>
            <person name="Pearson M."/>
            <person name="Poon T.W."/>
            <person name="Priest M."/>
            <person name="Roberts A."/>
            <person name="Saif S."/>
            <person name="Shea T."/>
            <person name="Sisk P."/>
            <person name="Sykes S."/>
            <person name="Wortman J."/>
            <person name="Nusbaum C."/>
            <person name="Birren B."/>
        </authorList>
    </citation>
    <scope>NUCLEOTIDE SEQUENCE [LARGE SCALE GENOMIC DNA]</scope>
    <source>
        <strain evidence="4">FAR1</strain>
    </source>
</reference>
<feature type="transmembrane region" description="Helical" evidence="2">
    <location>
        <begin position="367"/>
        <end position="383"/>
    </location>
</feature>
<feature type="region of interest" description="Disordered" evidence="1">
    <location>
        <begin position="68"/>
        <end position="95"/>
    </location>
</feature>
<feature type="region of interest" description="Disordered" evidence="1">
    <location>
        <begin position="111"/>
        <end position="139"/>
    </location>
</feature>